<dbReference type="PANTHER" id="PTHR14089">
    <property type="entry name" value="PRE-MRNA-SPLICING FACTOR RBM22"/>
    <property type="match status" value="1"/>
</dbReference>
<dbReference type="GO" id="GO:0003729">
    <property type="term" value="F:mRNA binding"/>
    <property type="evidence" value="ECO:0007669"/>
    <property type="project" value="TreeGrafter"/>
</dbReference>
<dbReference type="AlphaFoldDB" id="A0A9P7BGA2"/>
<dbReference type="Gene3D" id="3.30.70.330">
    <property type="match status" value="4"/>
</dbReference>
<feature type="domain" description="RRM" evidence="5">
    <location>
        <begin position="356"/>
        <end position="429"/>
    </location>
</feature>
<dbReference type="InterPro" id="IPR035979">
    <property type="entry name" value="RBD_domain_sf"/>
</dbReference>
<evidence type="ECO:0000313" key="7">
    <source>
        <dbReference type="Proteomes" id="UP000697127"/>
    </source>
</evidence>
<dbReference type="InterPro" id="IPR012677">
    <property type="entry name" value="Nucleotide-bd_a/b_plait_sf"/>
</dbReference>
<evidence type="ECO:0000259" key="5">
    <source>
        <dbReference type="PROSITE" id="PS50102"/>
    </source>
</evidence>
<dbReference type="SUPFAM" id="SSF54928">
    <property type="entry name" value="RNA-binding domain, RBD"/>
    <property type="match status" value="4"/>
</dbReference>
<dbReference type="InterPro" id="IPR000504">
    <property type="entry name" value="RRM_dom"/>
</dbReference>
<keyword evidence="7" id="KW-1185">Reference proteome</keyword>
<evidence type="ECO:0000256" key="4">
    <source>
        <dbReference type="SAM" id="MobiDB-lite"/>
    </source>
</evidence>
<dbReference type="FunFam" id="3.30.70.330:FF:000047">
    <property type="entry name" value="Differentiation 1 negative regulator"/>
    <property type="match status" value="1"/>
</dbReference>
<dbReference type="PROSITE" id="PS50102">
    <property type="entry name" value="RRM"/>
    <property type="match status" value="4"/>
</dbReference>
<dbReference type="EMBL" id="PUHW01000187">
    <property type="protein sequence ID" value="KAG0688053.1"/>
    <property type="molecule type" value="Genomic_DNA"/>
</dbReference>
<comment type="caution">
    <text evidence="6">The sequence shown here is derived from an EMBL/GenBank/DDBJ whole genome shotgun (WGS) entry which is preliminary data.</text>
</comment>
<feature type="region of interest" description="Disordered" evidence="4">
    <location>
        <begin position="1"/>
        <end position="23"/>
    </location>
</feature>
<protein>
    <recommendedName>
        <fullName evidence="5">RRM domain-containing protein</fullName>
    </recommendedName>
</protein>
<evidence type="ECO:0000256" key="3">
    <source>
        <dbReference type="PROSITE-ProRule" id="PRU00176"/>
    </source>
</evidence>
<feature type="non-terminal residue" evidence="6">
    <location>
        <position position="1"/>
    </location>
</feature>
<organism evidence="6 7">
    <name type="scientific">Pichia californica</name>
    <dbReference type="NCBI Taxonomy" id="460514"/>
    <lineage>
        <taxon>Eukaryota</taxon>
        <taxon>Fungi</taxon>
        <taxon>Dikarya</taxon>
        <taxon>Ascomycota</taxon>
        <taxon>Saccharomycotina</taxon>
        <taxon>Pichiomycetes</taxon>
        <taxon>Pichiales</taxon>
        <taxon>Pichiaceae</taxon>
        <taxon>Pichia</taxon>
    </lineage>
</organism>
<dbReference type="PANTHER" id="PTHR14089:SF8">
    <property type="entry name" value="RNA-BINDING PROTEIN MRN1"/>
    <property type="match status" value="1"/>
</dbReference>
<dbReference type="Proteomes" id="UP000697127">
    <property type="component" value="Unassembled WGS sequence"/>
</dbReference>
<reference evidence="6" key="1">
    <citation type="submission" date="2020-11" db="EMBL/GenBank/DDBJ databases">
        <title>Kefir isolates.</title>
        <authorList>
            <person name="Marcisauskas S."/>
            <person name="Kim Y."/>
            <person name="Blasche S."/>
        </authorList>
    </citation>
    <scope>NUCLEOTIDE SEQUENCE</scope>
    <source>
        <strain evidence="6">Olga-1</strain>
    </source>
</reference>
<sequence>QQQQQPQPQPQPAQPSQQQPQPVYSNIAMCQSASYGHSTNENTSSNQYSLLHQNLDTSQFSQQPLSSLPLISQSSTNSLLPQHPIIPASVSMTPQLSTSSQMGLNDIGSPDLNSLNNASFGLGSELSNIPSRTVYLGNIPNGITPYELLNHVRSGTVESLKLIPSKNCAFISFLDEKSATLFHSDAILKRLTINNHDIKIGWGKPTPVQPIVASCVQRYNATRNVYIGNLPDFTTEIELENDFKEYGEIDTIKMIHEKKIAFVHFTSILAAIRCVQSLPLVDKYKDRRIFYGKDRCAFITKTQQHNAAQYLGLNPNSENFLSQVDRDLIANALVQQSNAAAMIATSTGGNSNLGNRTIYLGNLHPDSTIEEICNVVRGGILQNVRLINERHVCFVTFIDPISAAQFYAMSSLHGLIIHNRKIKIGWGKHSGPLPNSINLAVGNGASRNIYIGGLDKIPEIHFSKDKLYYDFKEFGEIEQINFFQERHCCFVNFTNISNAIKAIDGIRNNPDYSRCKINFGKDRCGNTPRQFQLSSNDNNNNINNNNNNSNNNNHHDGLNDINNGLMSNDFNNFDGAINNFNNNNGQINTTYSSLSDNDDDDDDDEYLDEEAVRFQPLGIILDKTSETQ</sequence>
<dbReference type="CDD" id="cd12521">
    <property type="entry name" value="RRM3_MRN1"/>
    <property type="match status" value="1"/>
</dbReference>
<dbReference type="GO" id="GO:0000398">
    <property type="term" value="P:mRNA splicing, via spliceosome"/>
    <property type="evidence" value="ECO:0007669"/>
    <property type="project" value="TreeGrafter"/>
</dbReference>
<dbReference type="GO" id="GO:0051252">
    <property type="term" value="P:regulation of RNA metabolic process"/>
    <property type="evidence" value="ECO:0007669"/>
    <property type="project" value="UniProtKB-ARBA"/>
</dbReference>
<accession>A0A9P7BGA2</accession>
<feature type="domain" description="RRM" evidence="5">
    <location>
        <begin position="447"/>
        <end position="522"/>
    </location>
</feature>
<proteinExistence type="predicted"/>
<feature type="compositionally biased region" description="Low complexity" evidence="4">
    <location>
        <begin position="534"/>
        <end position="552"/>
    </location>
</feature>
<feature type="region of interest" description="Disordered" evidence="4">
    <location>
        <begin position="534"/>
        <end position="560"/>
    </location>
</feature>
<dbReference type="InterPro" id="IPR039171">
    <property type="entry name" value="Cwc2/Slt11"/>
</dbReference>
<feature type="domain" description="RRM" evidence="5">
    <location>
        <begin position="132"/>
        <end position="205"/>
    </location>
</feature>
<dbReference type="GO" id="GO:0010494">
    <property type="term" value="C:cytoplasmic stress granule"/>
    <property type="evidence" value="ECO:0007669"/>
    <property type="project" value="TreeGrafter"/>
</dbReference>
<evidence type="ECO:0000256" key="1">
    <source>
        <dbReference type="ARBA" id="ARBA00022737"/>
    </source>
</evidence>
<dbReference type="SMART" id="SM00360">
    <property type="entry name" value="RRM"/>
    <property type="match status" value="4"/>
</dbReference>
<evidence type="ECO:0000313" key="6">
    <source>
        <dbReference type="EMBL" id="KAG0688053.1"/>
    </source>
</evidence>
<keyword evidence="2 3" id="KW-0694">RNA-binding</keyword>
<dbReference type="GO" id="GO:0010468">
    <property type="term" value="P:regulation of gene expression"/>
    <property type="evidence" value="ECO:0007669"/>
    <property type="project" value="UniProtKB-ARBA"/>
</dbReference>
<evidence type="ECO:0000256" key="2">
    <source>
        <dbReference type="ARBA" id="ARBA00022884"/>
    </source>
</evidence>
<feature type="domain" description="RRM" evidence="5">
    <location>
        <begin position="223"/>
        <end position="304"/>
    </location>
</feature>
<dbReference type="Pfam" id="PF00076">
    <property type="entry name" value="RRM_1"/>
    <property type="match status" value="2"/>
</dbReference>
<dbReference type="FunFam" id="3.30.70.330:FF:000120">
    <property type="entry name" value="Negative regulator of differentiation 1"/>
    <property type="match status" value="1"/>
</dbReference>
<name>A0A9P7BGA2_9ASCO</name>
<keyword evidence="1" id="KW-0677">Repeat</keyword>
<gene>
    <name evidence="6" type="ORF">C6P40_001451</name>
</gene>